<dbReference type="GO" id="GO:0005789">
    <property type="term" value="C:endoplasmic reticulum membrane"/>
    <property type="evidence" value="ECO:0007669"/>
    <property type="project" value="UniProtKB-SubCell"/>
</dbReference>
<evidence type="ECO:0000256" key="1">
    <source>
        <dbReference type="ARBA" id="ARBA00004184"/>
    </source>
</evidence>
<dbReference type="InterPro" id="IPR036396">
    <property type="entry name" value="Cyt_P450_sf"/>
</dbReference>
<dbReference type="RefSeq" id="XP_038051212.1">
    <property type="nucleotide sequence ID" value="XM_038195284.1"/>
</dbReference>
<dbReference type="OrthoDB" id="3934656at2759"/>
<dbReference type="InterPro" id="IPR001128">
    <property type="entry name" value="Cyt_P450"/>
</dbReference>
<evidence type="ECO:0000256" key="21">
    <source>
        <dbReference type="PIRSR" id="PIRSR602401-1"/>
    </source>
</evidence>
<evidence type="ECO:0000256" key="17">
    <source>
        <dbReference type="ARBA" id="ARBA00044265"/>
    </source>
</evidence>
<dbReference type="GO" id="GO:0020037">
    <property type="term" value="F:heme binding"/>
    <property type="evidence" value="ECO:0007669"/>
    <property type="project" value="InterPro"/>
</dbReference>
<evidence type="ECO:0000256" key="9">
    <source>
        <dbReference type="ARBA" id="ARBA00023002"/>
    </source>
</evidence>
<evidence type="ECO:0000256" key="19">
    <source>
        <dbReference type="ARBA" id="ARBA00044304"/>
    </source>
</evidence>
<dbReference type="InterPro" id="IPR002401">
    <property type="entry name" value="Cyt_P450_E_grp-I"/>
</dbReference>
<dbReference type="SUPFAM" id="SSF48264">
    <property type="entry name" value="Cytochrome P450"/>
    <property type="match status" value="1"/>
</dbReference>
<dbReference type="EnsemblMetazoa" id="XM_038195284.1">
    <property type="protein sequence ID" value="XP_038051212.1"/>
    <property type="gene ID" value="LOC119724296"/>
</dbReference>
<comment type="cofactor">
    <cofactor evidence="21">
        <name>heme</name>
        <dbReference type="ChEBI" id="CHEBI:30413"/>
    </cofactor>
</comment>
<evidence type="ECO:0000313" key="23">
    <source>
        <dbReference type="EnsemblMetazoa" id="XP_038051212.1"/>
    </source>
</evidence>
<name>A0A913ZHF0_PATMI</name>
<dbReference type="Pfam" id="PF00067">
    <property type="entry name" value="p450"/>
    <property type="match status" value="1"/>
</dbReference>
<dbReference type="PRINTS" id="PR00463">
    <property type="entry name" value="EP450I"/>
</dbReference>
<comment type="similarity">
    <text evidence="4 22">Belongs to the cytochrome P450 family.</text>
</comment>
<dbReference type="GO" id="GO:0004509">
    <property type="term" value="F:steroid 21-monooxygenase activity"/>
    <property type="evidence" value="ECO:0007669"/>
    <property type="project" value="UniProtKB-EC"/>
</dbReference>
<dbReference type="GeneID" id="119724296"/>
<keyword evidence="5 21" id="KW-0349">Heme</keyword>
<evidence type="ECO:0000256" key="4">
    <source>
        <dbReference type="ARBA" id="ARBA00010617"/>
    </source>
</evidence>
<dbReference type="PANTHER" id="PTHR24289:SF1">
    <property type="entry name" value="STEROID 17-ALPHA-HYDROXYLASE_17,20 LYASE"/>
    <property type="match status" value="1"/>
</dbReference>
<dbReference type="PROSITE" id="PS00086">
    <property type="entry name" value="CYTOCHROME_P450"/>
    <property type="match status" value="1"/>
</dbReference>
<evidence type="ECO:0000256" key="6">
    <source>
        <dbReference type="ARBA" id="ARBA00022723"/>
    </source>
</evidence>
<evidence type="ECO:0000256" key="22">
    <source>
        <dbReference type="RuleBase" id="RU000461"/>
    </source>
</evidence>
<keyword evidence="8" id="KW-0492">Microsome</keyword>
<dbReference type="GO" id="GO:0042448">
    <property type="term" value="P:progesterone metabolic process"/>
    <property type="evidence" value="ECO:0007669"/>
    <property type="project" value="TreeGrafter"/>
</dbReference>
<dbReference type="AlphaFoldDB" id="A0A913ZHF0"/>
<evidence type="ECO:0000256" key="20">
    <source>
        <dbReference type="ARBA" id="ARBA00044342"/>
    </source>
</evidence>
<evidence type="ECO:0000256" key="14">
    <source>
        <dbReference type="ARBA" id="ARBA00044040"/>
    </source>
</evidence>
<keyword evidence="13" id="KW-0472">Membrane</keyword>
<evidence type="ECO:0000256" key="8">
    <source>
        <dbReference type="ARBA" id="ARBA00022848"/>
    </source>
</evidence>
<keyword evidence="12" id="KW-0446">Lipid-binding</keyword>
<dbReference type="EC" id="1.14.14.16" evidence="14"/>
<evidence type="ECO:0000256" key="3">
    <source>
        <dbReference type="ARBA" id="ARBA00004586"/>
    </source>
</evidence>
<keyword evidence="11 22" id="KW-0503">Monooxygenase</keyword>
<feature type="binding site" description="axial binding residue" evidence="21">
    <location>
        <position position="448"/>
    </location>
    <ligand>
        <name>heme</name>
        <dbReference type="ChEBI" id="CHEBI:30413"/>
    </ligand>
    <ligandPart>
        <name>Fe</name>
        <dbReference type="ChEBI" id="CHEBI:18248"/>
    </ligandPart>
</feature>
<proteinExistence type="inferred from homology"/>
<dbReference type="GO" id="GO:0004508">
    <property type="term" value="F:steroid 17-alpha-monooxygenase activity"/>
    <property type="evidence" value="ECO:0007669"/>
    <property type="project" value="TreeGrafter"/>
</dbReference>
<keyword evidence="9 22" id="KW-0560">Oxidoreductase</keyword>
<sequence length="504" mass="56972">MSSLVLHSLSVLADSSDVRALLVFTVVLLAVRWLLRTPDNLPPGPVGWPVIGSALQLKGKPCHQEFTNLARQYGKIFSLYLGTSLVVVLNDAASIQEALIKQADRFSGRKVPESVRLCFPMKGSILFGTGEPWQAVRRFTVGAMRNLGVGKNSIALRINEEARILCDSFEEHGGKPFNPLTLVSSAVSNVICQMSFGHRYDYDNATFVRIQDNLRKRMAFGRTSLVNYLPLLFYTPLYKELRELDEERRRDMQAVVYEHLATFDPKHIRDMIDLFFCEVQQRDGCTKAKFPFTETDVERLIHDLFGAGTDTSANMLMWVILTMTKYPEVQEKMHEELDRVVGCGRQPAWADRPNLPYCEAVLLELLRYRPTGALAVPHTAAHRTDLMGFNIPKDTMVLVNIFAAHHDPAYWENPGQFRPERFLSADGKEVVKPTHSSYLPFGIGRRVCAGEQLARMEFFLFTVTLLQRFTFTVPETDPPPSMDGVFEITLSPAPFRVCATPRHA</sequence>
<dbReference type="PANTHER" id="PTHR24289">
    <property type="entry name" value="STEROID 17-ALPHA-HYDROXYLASE/17,20 LYASE"/>
    <property type="match status" value="1"/>
</dbReference>
<evidence type="ECO:0000256" key="7">
    <source>
        <dbReference type="ARBA" id="ARBA00022824"/>
    </source>
</evidence>
<evidence type="ECO:0000256" key="16">
    <source>
        <dbReference type="ARBA" id="ARBA00044217"/>
    </source>
</evidence>
<accession>A0A913ZHF0</accession>
<keyword evidence="6 21" id="KW-0479">Metal-binding</keyword>
<evidence type="ECO:0000256" key="15">
    <source>
        <dbReference type="ARBA" id="ARBA00044116"/>
    </source>
</evidence>
<dbReference type="PRINTS" id="PR00385">
    <property type="entry name" value="P450"/>
</dbReference>
<protein>
    <recommendedName>
        <fullName evidence="15">Steroid 21-hydroxylase</fullName>
        <ecNumber evidence="14">1.14.14.16</ecNumber>
    </recommendedName>
    <alternativeName>
        <fullName evidence="19">21-OHase</fullName>
    </alternativeName>
    <alternativeName>
        <fullName evidence="16">Cytochrome P-450c21</fullName>
    </alternativeName>
    <alternativeName>
        <fullName evidence="20">Cytochrome P450 21</fullName>
    </alternativeName>
    <alternativeName>
        <fullName evidence="18">Cytochrome P450 XXI</fullName>
    </alternativeName>
    <alternativeName>
        <fullName evidence="17">Cytochrome P450-C21</fullName>
    </alternativeName>
</protein>
<dbReference type="GO" id="GO:0008289">
    <property type="term" value="F:lipid binding"/>
    <property type="evidence" value="ECO:0007669"/>
    <property type="project" value="UniProtKB-KW"/>
</dbReference>
<keyword evidence="10 21" id="KW-0408">Iron</keyword>
<evidence type="ECO:0000256" key="18">
    <source>
        <dbReference type="ARBA" id="ARBA00044282"/>
    </source>
</evidence>
<dbReference type="InterPro" id="IPR017972">
    <property type="entry name" value="Cyt_P450_CS"/>
</dbReference>
<dbReference type="GO" id="GO:0005506">
    <property type="term" value="F:iron ion binding"/>
    <property type="evidence" value="ECO:0007669"/>
    <property type="project" value="InterPro"/>
</dbReference>
<organism evidence="23 24">
    <name type="scientific">Patiria miniata</name>
    <name type="common">Bat star</name>
    <name type="synonym">Asterina miniata</name>
    <dbReference type="NCBI Taxonomy" id="46514"/>
    <lineage>
        <taxon>Eukaryota</taxon>
        <taxon>Metazoa</taxon>
        <taxon>Echinodermata</taxon>
        <taxon>Eleutherozoa</taxon>
        <taxon>Asterozoa</taxon>
        <taxon>Asteroidea</taxon>
        <taxon>Valvatacea</taxon>
        <taxon>Valvatida</taxon>
        <taxon>Asterinidae</taxon>
        <taxon>Patiria</taxon>
    </lineage>
</organism>
<evidence type="ECO:0000256" key="13">
    <source>
        <dbReference type="ARBA" id="ARBA00023136"/>
    </source>
</evidence>
<comment type="subcellular location">
    <subcellularLocation>
        <location evidence="1">Endomembrane system</location>
        <topology evidence="1">Peripheral membrane protein</topology>
    </subcellularLocation>
    <subcellularLocation>
        <location evidence="3">Endoplasmic reticulum membrane</location>
    </subcellularLocation>
    <subcellularLocation>
        <location evidence="2">Microsome membrane</location>
    </subcellularLocation>
</comment>
<evidence type="ECO:0000313" key="24">
    <source>
        <dbReference type="Proteomes" id="UP000887568"/>
    </source>
</evidence>
<dbReference type="OMA" id="ICQMSFG"/>
<keyword evidence="7" id="KW-0256">Endoplasmic reticulum</keyword>
<dbReference type="GO" id="GO:0008610">
    <property type="term" value="P:lipid biosynthetic process"/>
    <property type="evidence" value="ECO:0007669"/>
    <property type="project" value="UniProtKB-ARBA"/>
</dbReference>
<dbReference type="GO" id="GO:0042446">
    <property type="term" value="P:hormone biosynthetic process"/>
    <property type="evidence" value="ECO:0007669"/>
    <property type="project" value="TreeGrafter"/>
</dbReference>
<keyword evidence="24" id="KW-1185">Reference proteome</keyword>
<evidence type="ECO:0000256" key="2">
    <source>
        <dbReference type="ARBA" id="ARBA00004524"/>
    </source>
</evidence>
<reference evidence="23" key="1">
    <citation type="submission" date="2022-11" db="UniProtKB">
        <authorList>
            <consortium name="EnsemblMetazoa"/>
        </authorList>
    </citation>
    <scope>IDENTIFICATION</scope>
</reference>
<dbReference type="FunFam" id="1.10.630.10:FF:000049">
    <property type="entry name" value="steroid 21-hydroxylase isoform X1"/>
    <property type="match status" value="1"/>
</dbReference>
<dbReference type="Gene3D" id="1.10.630.10">
    <property type="entry name" value="Cytochrome P450"/>
    <property type="match status" value="1"/>
</dbReference>
<evidence type="ECO:0000256" key="12">
    <source>
        <dbReference type="ARBA" id="ARBA00023121"/>
    </source>
</evidence>
<evidence type="ECO:0000256" key="10">
    <source>
        <dbReference type="ARBA" id="ARBA00023004"/>
    </source>
</evidence>
<evidence type="ECO:0000256" key="11">
    <source>
        <dbReference type="ARBA" id="ARBA00023033"/>
    </source>
</evidence>
<evidence type="ECO:0000256" key="5">
    <source>
        <dbReference type="ARBA" id="ARBA00022617"/>
    </source>
</evidence>
<dbReference type="Proteomes" id="UP000887568">
    <property type="component" value="Unplaced"/>
</dbReference>